<accession>A0A150M7I3</accession>
<dbReference type="STRING" id="301148.B4135_1881"/>
<dbReference type="AlphaFoldDB" id="A0A150M7I3"/>
<reference evidence="2 3" key="1">
    <citation type="submission" date="2016-01" db="EMBL/GenBank/DDBJ databases">
        <title>Draft Genome Sequences of Seven Thermophilic Sporeformers Isolated from Foods.</title>
        <authorList>
            <person name="Berendsen E.M."/>
            <person name="Wells-Bennik M.H."/>
            <person name="Krawcyk A.O."/>
            <person name="De Jong A."/>
            <person name="Holsappel S."/>
            <person name="Eijlander R.T."/>
            <person name="Kuipers O.P."/>
        </authorList>
    </citation>
    <scope>NUCLEOTIDE SEQUENCE [LARGE SCALE GENOMIC DNA]</scope>
    <source>
        <strain evidence="2 3">B4135</strain>
    </source>
</reference>
<proteinExistence type="predicted"/>
<dbReference type="Proteomes" id="UP000075683">
    <property type="component" value="Unassembled WGS sequence"/>
</dbReference>
<evidence type="ECO:0000313" key="2">
    <source>
        <dbReference type="EMBL" id="KYD20503.1"/>
    </source>
</evidence>
<evidence type="ECO:0000313" key="3">
    <source>
        <dbReference type="Proteomes" id="UP000075683"/>
    </source>
</evidence>
<protein>
    <submittedName>
        <fullName evidence="2">Uncharacterized protein</fullName>
    </submittedName>
</protein>
<sequence length="37" mass="3808">MRGSEAAGKGNLQRVPAIGLPGPLRTDPRIFAEGFAG</sequence>
<evidence type="ECO:0000256" key="1">
    <source>
        <dbReference type="SAM" id="MobiDB-lite"/>
    </source>
</evidence>
<name>A0A150M7I3_9BACI</name>
<gene>
    <name evidence="2" type="ORF">B4135_1881</name>
</gene>
<dbReference type="EMBL" id="LQYT01000035">
    <property type="protein sequence ID" value="KYD20503.1"/>
    <property type="molecule type" value="Genomic_DNA"/>
</dbReference>
<feature type="region of interest" description="Disordered" evidence="1">
    <location>
        <begin position="1"/>
        <end position="20"/>
    </location>
</feature>
<organism evidence="2 3">
    <name type="scientific">Caldibacillus debilis</name>
    <dbReference type="NCBI Taxonomy" id="301148"/>
    <lineage>
        <taxon>Bacteria</taxon>
        <taxon>Bacillati</taxon>
        <taxon>Bacillota</taxon>
        <taxon>Bacilli</taxon>
        <taxon>Bacillales</taxon>
        <taxon>Bacillaceae</taxon>
        <taxon>Caldibacillus</taxon>
    </lineage>
</organism>
<comment type="caution">
    <text evidence="2">The sequence shown here is derived from an EMBL/GenBank/DDBJ whole genome shotgun (WGS) entry which is preliminary data.</text>
</comment>